<evidence type="ECO:0000313" key="1">
    <source>
        <dbReference type="EMBL" id="KAK8557928.1"/>
    </source>
</evidence>
<comment type="caution">
    <text evidence="1">The sequence shown here is derived from an EMBL/GenBank/DDBJ whole genome shotgun (WGS) entry which is preliminary data.</text>
</comment>
<dbReference type="EMBL" id="JBBPBM010000016">
    <property type="protein sequence ID" value="KAK8557928.1"/>
    <property type="molecule type" value="Genomic_DNA"/>
</dbReference>
<name>A0ABR2ECV6_9ROSI</name>
<evidence type="ECO:0000313" key="2">
    <source>
        <dbReference type="Proteomes" id="UP001472677"/>
    </source>
</evidence>
<keyword evidence="2" id="KW-1185">Reference proteome</keyword>
<dbReference type="Proteomes" id="UP001472677">
    <property type="component" value="Unassembled WGS sequence"/>
</dbReference>
<organism evidence="1 2">
    <name type="scientific">Hibiscus sabdariffa</name>
    <name type="common">roselle</name>
    <dbReference type="NCBI Taxonomy" id="183260"/>
    <lineage>
        <taxon>Eukaryota</taxon>
        <taxon>Viridiplantae</taxon>
        <taxon>Streptophyta</taxon>
        <taxon>Embryophyta</taxon>
        <taxon>Tracheophyta</taxon>
        <taxon>Spermatophyta</taxon>
        <taxon>Magnoliopsida</taxon>
        <taxon>eudicotyledons</taxon>
        <taxon>Gunneridae</taxon>
        <taxon>Pentapetalae</taxon>
        <taxon>rosids</taxon>
        <taxon>malvids</taxon>
        <taxon>Malvales</taxon>
        <taxon>Malvaceae</taxon>
        <taxon>Malvoideae</taxon>
        <taxon>Hibiscus</taxon>
    </lineage>
</organism>
<gene>
    <name evidence="1" type="ORF">V6N12_010151</name>
</gene>
<proteinExistence type="predicted"/>
<accession>A0ABR2ECV6</accession>
<sequence length="160" mass="18161">MKSSLSNQQVHWCTPLNEFVKANFDASFSAHLRVPCVGVLVQDLVGWNQVAHAISKAPIVSACEQSWIEEVPSIVISLAESDRRWCDPMKCLFLPHCLAIFHVVLDCSDERSCIIEGCWSGWFYFFGSDVSFSLHFFNVFSFDFLLPAWYHVSYCVQGAL</sequence>
<reference evidence="1 2" key="1">
    <citation type="journal article" date="2024" name="G3 (Bethesda)">
        <title>Genome assembly of Hibiscus sabdariffa L. provides insights into metabolisms of medicinal natural products.</title>
        <authorList>
            <person name="Kim T."/>
        </authorList>
    </citation>
    <scope>NUCLEOTIDE SEQUENCE [LARGE SCALE GENOMIC DNA]</scope>
    <source>
        <strain evidence="1">TK-2024</strain>
        <tissue evidence="1">Old leaves</tissue>
    </source>
</reference>
<protein>
    <submittedName>
        <fullName evidence="1">Uncharacterized protein</fullName>
    </submittedName>
</protein>